<dbReference type="GO" id="GO:0000723">
    <property type="term" value="P:telomere maintenance"/>
    <property type="evidence" value="ECO:0007669"/>
    <property type="project" value="InterPro"/>
</dbReference>
<dbReference type="Pfam" id="PF00078">
    <property type="entry name" value="RVT_1"/>
    <property type="match status" value="1"/>
</dbReference>
<dbReference type="GO" id="GO:0003677">
    <property type="term" value="F:DNA binding"/>
    <property type="evidence" value="ECO:0007669"/>
    <property type="project" value="InterPro"/>
</dbReference>
<evidence type="ECO:0000259" key="1">
    <source>
        <dbReference type="PROSITE" id="PS50878"/>
    </source>
</evidence>
<keyword evidence="2" id="KW-0695">RNA-directed DNA polymerase</keyword>
<proteinExistence type="predicted"/>
<sequence length="450" mass="53069">MNKEMKQQLKSIPLKHYAHFDGRISMKTAWDYVTNPQKIIQHHFYPFICYDKDYTKYNKNKGVKSKKRKLCYSAHIDRCIYQYYACLLNEIYNQRTSDDGIVEVAVAYRNNLKKNNIHFAKQAIDFIRNQKSCYIFVGDFTNFFDSLNHKYLKKQICSLLTCEELPDDYYAVFKNITQYSEWNLSDLLLLNKMENTIKGRRSLNQKETILTLRQFKDNKHQFLSPGKKRSKGIPQGSAISAVLANVYMLEFDKQVNDYVKSQSGLYMRYSDDFIIVLPMGNDKVFQKQYDFICQFINAIPDLQLESKKTQIFEYTTNVLHNCNDKFIINGEKGKDFLDYLGFTFDGKTVTVRDKTLSKYYYRMYRKLETIIQNRGVSSNGNKISCKRLYLGYSERGAKIDKSTQEMDNKHSGNFLTYINRAKKVFSGNENIERGTKRHMQKIRKKLKALK</sequence>
<feature type="domain" description="Reverse transcriptase" evidence="1">
    <location>
        <begin position="1"/>
        <end position="344"/>
    </location>
</feature>
<protein>
    <submittedName>
        <fullName evidence="2">Reverse transcriptase (RNA-dependent DNA polymerase)</fullName>
    </submittedName>
</protein>
<dbReference type="PANTHER" id="PTHR34047:SF8">
    <property type="entry name" value="PROTEIN YKFC"/>
    <property type="match status" value="1"/>
</dbReference>
<reference evidence="2 3" key="1">
    <citation type="submission" date="2016-10" db="EMBL/GenBank/DDBJ databases">
        <authorList>
            <person name="de Groot N.N."/>
        </authorList>
    </citation>
    <scope>NUCLEOTIDE SEQUENCE [LARGE SCALE GENOMIC DNA]</scope>
    <source>
        <strain evidence="2 3">DSM 2179</strain>
    </source>
</reference>
<dbReference type="PROSITE" id="PS50878">
    <property type="entry name" value="RT_POL"/>
    <property type="match status" value="1"/>
</dbReference>
<dbReference type="Proteomes" id="UP000199662">
    <property type="component" value="Unassembled WGS sequence"/>
</dbReference>
<dbReference type="RefSeq" id="WP_091832051.1">
    <property type="nucleotide sequence ID" value="NZ_FNZK01000011.1"/>
</dbReference>
<keyword evidence="3" id="KW-1185">Reference proteome</keyword>
<name>A0A1H7AFM2_9FIRM</name>
<dbReference type="CDD" id="cd01651">
    <property type="entry name" value="RT_G2_intron"/>
    <property type="match status" value="1"/>
</dbReference>
<dbReference type="AlphaFoldDB" id="A0A1H7AFM2"/>
<dbReference type="GO" id="GO:0003720">
    <property type="term" value="F:telomerase activity"/>
    <property type="evidence" value="ECO:0007669"/>
    <property type="project" value="InterPro"/>
</dbReference>
<gene>
    <name evidence="2" type="ORF">SAMN05660742_111157</name>
</gene>
<dbReference type="EMBL" id="FNZK01000011">
    <property type="protein sequence ID" value="SEJ60700.1"/>
    <property type="molecule type" value="Genomic_DNA"/>
</dbReference>
<dbReference type="InterPro" id="IPR003545">
    <property type="entry name" value="Telomerase_RT"/>
</dbReference>
<evidence type="ECO:0000313" key="3">
    <source>
        <dbReference type="Proteomes" id="UP000199662"/>
    </source>
</evidence>
<dbReference type="PANTHER" id="PTHR34047">
    <property type="entry name" value="NUCLEAR INTRON MATURASE 1, MITOCHONDRIAL-RELATED"/>
    <property type="match status" value="1"/>
</dbReference>
<dbReference type="InterPro" id="IPR000477">
    <property type="entry name" value="RT_dom"/>
</dbReference>
<evidence type="ECO:0000313" key="2">
    <source>
        <dbReference type="EMBL" id="SEJ60700.1"/>
    </source>
</evidence>
<dbReference type="InterPro" id="IPR043502">
    <property type="entry name" value="DNA/RNA_pol_sf"/>
</dbReference>
<dbReference type="STRING" id="84035.SAMN05660742_111157"/>
<accession>A0A1H7AFM2</accession>
<organism evidence="2 3">
    <name type="scientific">Propionispira arboris</name>
    <dbReference type="NCBI Taxonomy" id="84035"/>
    <lineage>
        <taxon>Bacteria</taxon>
        <taxon>Bacillati</taxon>
        <taxon>Bacillota</taxon>
        <taxon>Negativicutes</taxon>
        <taxon>Selenomonadales</taxon>
        <taxon>Selenomonadaceae</taxon>
        <taxon>Propionispira</taxon>
    </lineage>
</organism>
<dbReference type="PRINTS" id="PR01365">
    <property type="entry name" value="TELOMERASERT"/>
</dbReference>
<dbReference type="InterPro" id="IPR051083">
    <property type="entry name" value="GrpII_Intron_Splice-Mob/Def"/>
</dbReference>
<keyword evidence="2" id="KW-0548">Nucleotidyltransferase</keyword>
<keyword evidence="2" id="KW-0808">Transferase</keyword>
<dbReference type="SUPFAM" id="SSF56672">
    <property type="entry name" value="DNA/RNA polymerases"/>
    <property type="match status" value="1"/>
</dbReference>